<proteinExistence type="predicted"/>
<sequence length="184" mass="20522">SPHIVLSTLTSYCPRSPHIMSAISKAKKSADDARDAAAQVREVLDKIRSALSHHAHDTSLLVRLEGELVAPANDVIRMKTYTETAAKFAGHLKELSEKVGERIQLHEDTPASQRTLNVAFVARTKRNASQIKAVLCQAEDTLDYLHQQALSSYAEVVLEKGARVIEERKEERKEEQNRQGKNQS</sequence>
<dbReference type="EMBL" id="VDMD01000063">
    <property type="protein sequence ID" value="TRM56654.1"/>
    <property type="molecule type" value="Genomic_DNA"/>
</dbReference>
<evidence type="ECO:0000313" key="1">
    <source>
        <dbReference type="EMBL" id="TRM56654.1"/>
    </source>
</evidence>
<reference evidence="1 2" key="1">
    <citation type="journal article" date="2019" name="New Phytol.">
        <title>Comparative genomics reveals unique wood-decay strategies and fruiting body development in the Schizophyllaceae.</title>
        <authorList>
            <person name="Almasi E."/>
            <person name="Sahu N."/>
            <person name="Krizsan K."/>
            <person name="Balint B."/>
            <person name="Kovacs G.M."/>
            <person name="Kiss B."/>
            <person name="Cseklye J."/>
            <person name="Drula E."/>
            <person name="Henrissat B."/>
            <person name="Nagy I."/>
            <person name="Chovatia M."/>
            <person name="Adam C."/>
            <person name="LaButti K."/>
            <person name="Lipzen A."/>
            <person name="Riley R."/>
            <person name="Grigoriev I.V."/>
            <person name="Nagy L.G."/>
        </authorList>
    </citation>
    <scope>NUCLEOTIDE SEQUENCE [LARGE SCALE GENOMIC DNA]</scope>
    <source>
        <strain evidence="1 2">NL-1724</strain>
    </source>
</reference>
<dbReference type="Proteomes" id="UP000320762">
    <property type="component" value="Unassembled WGS sequence"/>
</dbReference>
<dbReference type="AlphaFoldDB" id="A0A550BVS2"/>
<gene>
    <name evidence="1" type="ORF">BD626DRAFT_518576</name>
</gene>
<evidence type="ECO:0000313" key="2">
    <source>
        <dbReference type="Proteomes" id="UP000320762"/>
    </source>
</evidence>
<name>A0A550BVS2_9AGAR</name>
<protein>
    <submittedName>
        <fullName evidence="1">Uncharacterized protein</fullName>
    </submittedName>
</protein>
<organism evidence="1 2">
    <name type="scientific">Schizophyllum amplum</name>
    <dbReference type="NCBI Taxonomy" id="97359"/>
    <lineage>
        <taxon>Eukaryota</taxon>
        <taxon>Fungi</taxon>
        <taxon>Dikarya</taxon>
        <taxon>Basidiomycota</taxon>
        <taxon>Agaricomycotina</taxon>
        <taxon>Agaricomycetes</taxon>
        <taxon>Agaricomycetidae</taxon>
        <taxon>Agaricales</taxon>
        <taxon>Schizophyllaceae</taxon>
        <taxon>Schizophyllum</taxon>
    </lineage>
</organism>
<feature type="non-terminal residue" evidence="1">
    <location>
        <position position="1"/>
    </location>
</feature>
<accession>A0A550BVS2</accession>
<comment type="caution">
    <text evidence="1">The sequence shown here is derived from an EMBL/GenBank/DDBJ whole genome shotgun (WGS) entry which is preliminary data.</text>
</comment>
<keyword evidence="2" id="KW-1185">Reference proteome</keyword>